<comment type="caution">
    <text evidence="1">The sequence shown here is derived from an EMBL/GenBank/DDBJ whole genome shotgun (WGS) entry which is preliminary data.</text>
</comment>
<evidence type="ECO:0000313" key="1">
    <source>
        <dbReference type="EMBL" id="KAH7686111.1"/>
    </source>
</evidence>
<name>A0ACB7WDH5_DIOAL</name>
<organism evidence="1 2">
    <name type="scientific">Dioscorea alata</name>
    <name type="common">Purple yam</name>
    <dbReference type="NCBI Taxonomy" id="55571"/>
    <lineage>
        <taxon>Eukaryota</taxon>
        <taxon>Viridiplantae</taxon>
        <taxon>Streptophyta</taxon>
        <taxon>Embryophyta</taxon>
        <taxon>Tracheophyta</taxon>
        <taxon>Spermatophyta</taxon>
        <taxon>Magnoliopsida</taxon>
        <taxon>Liliopsida</taxon>
        <taxon>Dioscoreales</taxon>
        <taxon>Dioscoreaceae</taxon>
        <taxon>Dioscorea</taxon>
    </lineage>
</organism>
<reference evidence="2" key="1">
    <citation type="journal article" date="2022" name="Nat. Commun.">
        <title>Chromosome evolution and the genetic basis of agronomically important traits in greater yam.</title>
        <authorList>
            <person name="Bredeson J.V."/>
            <person name="Lyons J.B."/>
            <person name="Oniyinde I.O."/>
            <person name="Okereke N.R."/>
            <person name="Kolade O."/>
            <person name="Nnabue I."/>
            <person name="Nwadili C.O."/>
            <person name="Hribova E."/>
            <person name="Parker M."/>
            <person name="Nwogha J."/>
            <person name="Shu S."/>
            <person name="Carlson J."/>
            <person name="Kariba R."/>
            <person name="Muthemba S."/>
            <person name="Knop K."/>
            <person name="Barton G.J."/>
            <person name="Sherwood A.V."/>
            <person name="Lopez-Montes A."/>
            <person name="Asiedu R."/>
            <person name="Jamnadass R."/>
            <person name="Muchugi A."/>
            <person name="Goodstein D."/>
            <person name="Egesi C.N."/>
            <person name="Featherston J."/>
            <person name="Asfaw A."/>
            <person name="Simpson G.G."/>
            <person name="Dolezel J."/>
            <person name="Hendre P.S."/>
            <person name="Van Deynze A."/>
            <person name="Kumar P.L."/>
            <person name="Obidiegwu J.E."/>
            <person name="Bhattacharjee R."/>
            <person name="Rokhsar D.S."/>
        </authorList>
    </citation>
    <scope>NUCLEOTIDE SEQUENCE [LARGE SCALE GENOMIC DNA]</scope>
    <source>
        <strain evidence="2">cv. TDa95/00328</strain>
    </source>
</reference>
<proteinExistence type="predicted"/>
<accession>A0ACB7WDH5</accession>
<sequence>MDEAEDDLEPLFDYSRVQPQGIMCLDDDDELDSSPIPTVADRKRTRTADQTDKKKEDCKVVDVILVNQKKDEDEEDWLPPPPRKIPNSGSGFIEDKTLQELRLQKQELASFAQSAEVVLREVIESAKRNMHHGEKTVVVLDAEQPSKPQVERPKIVISIQDRKGKRQYKIYMDDKFERLFKMYAEKSKLNLESLVFSFDGEKINPQATPKNLGMEDGDMIEVNAKAH</sequence>
<protein>
    <submittedName>
        <fullName evidence="1">Ubiquitin-like proteins protein</fullName>
    </submittedName>
</protein>
<gene>
    <name evidence="1" type="ORF">IHE45_04G082900</name>
</gene>
<evidence type="ECO:0000313" key="2">
    <source>
        <dbReference type="Proteomes" id="UP000827976"/>
    </source>
</evidence>
<dbReference type="Proteomes" id="UP000827976">
    <property type="component" value="Chromosome 4"/>
</dbReference>
<dbReference type="EMBL" id="CM037014">
    <property type="protein sequence ID" value="KAH7686111.1"/>
    <property type="molecule type" value="Genomic_DNA"/>
</dbReference>
<keyword evidence="2" id="KW-1185">Reference proteome</keyword>